<gene>
    <name evidence="3" type="ORF">MON41_19480</name>
</gene>
<comment type="similarity">
    <text evidence="1">Belongs to the esterase D family.</text>
</comment>
<evidence type="ECO:0000256" key="1">
    <source>
        <dbReference type="ARBA" id="ARBA00005622"/>
    </source>
</evidence>
<sequence>MHSHRIYLAWPEEPPPPEGYPVLMILDANAGFATAVDAYRALRWRTTSARPLPALILGLGHPGDAAYDPPARMRDYAPPSGIPGDHPGGGAFLRFIERALLPELARRYPVDPGRLALFGHSLGGLFALHALFSRPGLFHRLVAASPSLWWGEGRMIEAARHFTANPPAAAIDTRLLVTVGGLEECGDGPRGALRAGRRMISNARALAASLRDAGLASEFVEFPNEDHGSVRLHALIRSLSFTLSPA</sequence>
<dbReference type="InterPro" id="IPR052558">
    <property type="entry name" value="Siderophore_Hydrolase_D"/>
</dbReference>
<dbReference type="Gene3D" id="3.40.50.1820">
    <property type="entry name" value="alpha/beta hydrolase"/>
    <property type="match status" value="1"/>
</dbReference>
<keyword evidence="2 3" id="KW-0378">Hydrolase</keyword>
<proteinExistence type="inferred from homology"/>
<keyword evidence="4" id="KW-1185">Reference proteome</keyword>
<dbReference type="RefSeq" id="WP_157985957.1">
    <property type="nucleotide sequence ID" value="NZ_JALBUU010000078.1"/>
</dbReference>
<evidence type="ECO:0000313" key="3">
    <source>
        <dbReference type="EMBL" id="MCI0755851.1"/>
    </source>
</evidence>
<accession>A0ABS9W978</accession>
<dbReference type="Proteomes" id="UP001201985">
    <property type="component" value="Unassembled WGS sequence"/>
</dbReference>
<dbReference type="InterPro" id="IPR029058">
    <property type="entry name" value="AB_hydrolase_fold"/>
</dbReference>
<protein>
    <submittedName>
        <fullName evidence="3">Alpha/beta hydrolase-fold protein</fullName>
    </submittedName>
</protein>
<dbReference type="EMBL" id="JALBUU010000078">
    <property type="protein sequence ID" value="MCI0755851.1"/>
    <property type="molecule type" value="Genomic_DNA"/>
</dbReference>
<dbReference type="GO" id="GO:0016787">
    <property type="term" value="F:hydrolase activity"/>
    <property type="evidence" value="ECO:0007669"/>
    <property type="project" value="UniProtKB-KW"/>
</dbReference>
<dbReference type="SUPFAM" id="SSF53474">
    <property type="entry name" value="alpha/beta-Hydrolases"/>
    <property type="match status" value="1"/>
</dbReference>
<reference evidence="3 4" key="1">
    <citation type="submission" date="2022-03" db="EMBL/GenBank/DDBJ databases">
        <title>Complete genome analysis of Roseomonas KG 17.1 : a prolific producer of plant growth promoters.</title>
        <authorList>
            <person name="Saadouli I."/>
            <person name="Najjari A."/>
            <person name="Mosbah A."/>
            <person name="Ouzari H.I."/>
        </authorList>
    </citation>
    <scope>NUCLEOTIDE SEQUENCE [LARGE SCALE GENOMIC DNA]</scope>
    <source>
        <strain evidence="3 4">KG17-1</strain>
    </source>
</reference>
<name>A0ABS9W978_9PROT</name>
<evidence type="ECO:0000256" key="2">
    <source>
        <dbReference type="ARBA" id="ARBA00022801"/>
    </source>
</evidence>
<dbReference type="InterPro" id="IPR000801">
    <property type="entry name" value="Esterase-like"/>
</dbReference>
<dbReference type="Pfam" id="PF00756">
    <property type="entry name" value="Esterase"/>
    <property type="match status" value="1"/>
</dbReference>
<dbReference type="PANTHER" id="PTHR40841">
    <property type="entry name" value="SIDEROPHORE TRIACETYLFUSARININE C ESTERASE"/>
    <property type="match status" value="1"/>
</dbReference>
<organism evidence="3 4">
    <name type="scientific">Teichococcus vastitatis</name>
    <dbReference type="NCBI Taxonomy" id="2307076"/>
    <lineage>
        <taxon>Bacteria</taxon>
        <taxon>Pseudomonadati</taxon>
        <taxon>Pseudomonadota</taxon>
        <taxon>Alphaproteobacteria</taxon>
        <taxon>Acetobacterales</taxon>
        <taxon>Roseomonadaceae</taxon>
        <taxon>Roseomonas</taxon>
    </lineage>
</organism>
<evidence type="ECO:0000313" key="4">
    <source>
        <dbReference type="Proteomes" id="UP001201985"/>
    </source>
</evidence>
<dbReference type="PANTHER" id="PTHR40841:SF2">
    <property type="entry name" value="SIDEROPHORE-DEGRADING ESTERASE (EUROFUNG)"/>
    <property type="match status" value="1"/>
</dbReference>
<comment type="caution">
    <text evidence="3">The sequence shown here is derived from an EMBL/GenBank/DDBJ whole genome shotgun (WGS) entry which is preliminary data.</text>
</comment>